<protein>
    <submittedName>
        <fullName evidence="8">SusD family protein</fullName>
    </submittedName>
</protein>
<evidence type="ECO:0000256" key="5">
    <source>
        <dbReference type="ARBA" id="ARBA00023237"/>
    </source>
</evidence>
<name>A0A1X7L510_9SPHI</name>
<dbReference type="Pfam" id="PF14322">
    <property type="entry name" value="SusD-like_3"/>
    <property type="match status" value="1"/>
</dbReference>
<dbReference type="InterPro" id="IPR011990">
    <property type="entry name" value="TPR-like_helical_dom_sf"/>
</dbReference>
<accession>A0A1X7L510</accession>
<feature type="domain" description="SusD-like N-terminal" evidence="7">
    <location>
        <begin position="22"/>
        <end position="215"/>
    </location>
</feature>
<dbReference type="InterPro" id="IPR012944">
    <property type="entry name" value="SusD_RagB_dom"/>
</dbReference>
<dbReference type="EMBL" id="FXAU01000008">
    <property type="protein sequence ID" value="SMG48850.1"/>
    <property type="molecule type" value="Genomic_DNA"/>
</dbReference>
<keyword evidence="4" id="KW-0472">Membrane</keyword>
<organism evidence="8 9">
    <name type="scientific">Sphingobacterium psychroaquaticum</name>
    <dbReference type="NCBI Taxonomy" id="561061"/>
    <lineage>
        <taxon>Bacteria</taxon>
        <taxon>Pseudomonadati</taxon>
        <taxon>Bacteroidota</taxon>
        <taxon>Sphingobacteriia</taxon>
        <taxon>Sphingobacteriales</taxon>
        <taxon>Sphingobacteriaceae</taxon>
        <taxon>Sphingobacterium</taxon>
    </lineage>
</organism>
<proteinExistence type="inferred from homology"/>
<dbReference type="InterPro" id="IPR033985">
    <property type="entry name" value="SusD-like_N"/>
</dbReference>
<dbReference type="Proteomes" id="UP000192980">
    <property type="component" value="Unassembled WGS sequence"/>
</dbReference>
<gene>
    <name evidence="8" type="ORF">SAMN05660862_3602</name>
</gene>
<evidence type="ECO:0000256" key="2">
    <source>
        <dbReference type="ARBA" id="ARBA00006275"/>
    </source>
</evidence>
<dbReference type="OrthoDB" id="5694214at2"/>
<evidence type="ECO:0000259" key="7">
    <source>
        <dbReference type="Pfam" id="PF14322"/>
    </source>
</evidence>
<comment type="similarity">
    <text evidence="2">Belongs to the SusD family.</text>
</comment>
<evidence type="ECO:0000313" key="8">
    <source>
        <dbReference type="EMBL" id="SMG48850.1"/>
    </source>
</evidence>
<evidence type="ECO:0000256" key="4">
    <source>
        <dbReference type="ARBA" id="ARBA00023136"/>
    </source>
</evidence>
<evidence type="ECO:0000256" key="3">
    <source>
        <dbReference type="ARBA" id="ARBA00022729"/>
    </source>
</evidence>
<keyword evidence="5" id="KW-0998">Cell outer membrane</keyword>
<dbReference type="Pfam" id="PF07980">
    <property type="entry name" value="SusD_RagB"/>
    <property type="match status" value="1"/>
</dbReference>
<reference evidence="8 9" key="1">
    <citation type="submission" date="2017-04" db="EMBL/GenBank/DDBJ databases">
        <authorList>
            <person name="Afonso C.L."/>
            <person name="Miller P.J."/>
            <person name="Scott M.A."/>
            <person name="Spackman E."/>
            <person name="Goraichik I."/>
            <person name="Dimitrov K.M."/>
            <person name="Suarez D.L."/>
            <person name="Swayne D.E."/>
        </authorList>
    </citation>
    <scope>NUCLEOTIDE SEQUENCE [LARGE SCALE GENOMIC DNA]</scope>
    <source>
        <strain evidence="8 9">DSM 22418</strain>
    </source>
</reference>
<keyword evidence="9" id="KW-1185">Reference proteome</keyword>
<dbReference type="GO" id="GO:0009279">
    <property type="term" value="C:cell outer membrane"/>
    <property type="evidence" value="ECO:0007669"/>
    <property type="project" value="UniProtKB-SubCell"/>
</dbReference>
<evidence type="ECO:0000313" key="9">
    <source>
        <dbReference type="Proteomes" id="UP000192980"/>
    </source>
</evidence>
<dbReference type="RefSeq" id="WP_085474291.1">
    <property type="nucleotide sequence ID" value="NZ_FXAU01000008.1"/>
</dbReference>
<comment type="subcellular location">
    <subcellularLocation>
        <location evidence="1">Cell outer membrane</location>
    </subcellularLocation>
</comment>
<keyword evidence="3" id="KW-0732">Signal</keyword>
<sequence length="495" mass="56763">MMKKILTYILFSSVLLLGGCKDFLDLPPKNQRAVTTLNDVKSALAGYLDAFVRTNTKPIIGPSPIITEAQNMMFEAYSDNFDFAGNMSQYINAKNIHAQEKFYANKLLFNDTETTDYIWNNYYAAIGFLNALIDQCDNLKDADPSELKRVKGEMLVHRAFYIFKLQQYFVPMDKEELGIPLYLHTGQEEIDIVMDRKKSSEIYRVVTGDLKAALEYYQSEGPNDGFNRFFNARFIQNLLAQVYWFKAESSAKESTDYEQAKVYAEAATKDVDALIPNTLVAFQNVQRNLNPDYPAVYQQSVSFGMLMPIYGSNLDYIGYSPNSLKVPADFFSLFDDTDIRKAAYFTGSVMSSTWPDGMVNGQKHIRIHLFTPEEAYLILTESQYRLGQQDQALATLNKFKGFRGAKAKAGLNGTELLQEIVNERRKEFFCDTDKRWLDLKRYNIGNIERKLRFFNKEYTVKVEAGDYHYALPIPLTELQENPAMVPNMGWNPIVF</sequence>
<dbReference type="Gene3D" id="1.25.40.390">
    <property type="match status" value="1"/>
</dbReference>
<evidence type="ECO:0000256" key="1">
    <source>
        <dbReference type="ARBA" id="ARBA00004442"/>
    </source>
</evidence>
<dbReference type="AlphaFoldDB" id="A0A1X7L510"/>
<dbReference type="SUPFAM" id="SSF48452">
    <property type="entry name" value="TPR-like"/>
    <property type="match status" value="1"/>
</dbReference>
<dbReference type="STRING" id="561061.SAMN05660862_3602"/>
<dbReference type="PROSITE" id="PS51257">
    <property type="entry name" value="PROKAR_LIPOPROTEIN"/>
    <property type="match status" value="1"/>
</dbReference>
<evidence type="ECO:0000259" key="6">
    <source>
        <dbReference type="Pfam" id="PF07980"/>
    </source>
</evidence>
<feature type="domain" description="RagB/SusD" evidence="6">
    <location>
        <begin position="374"/>
        <end position="490"/>
    </location>
</feature>